<dbReference type="RefSeq" id="WP_041100535.1">
    <property type="nucleotide sequence ID" value="NZ_AP012547.1"/>
</dbReference>
<dbReference type="Proteomes" id="UP000031637">
    <property type="component" value="Chromosome"/>
</dbReference>
<evidence type="ECO:0000313" key="2">
    <source>
        <dbReference type="EMBL" id="BAO30910.1"/>
    </source>
</evidence>
<sequence length="167" mass="18435">MSSATRRQPQLALKLDSTAVDPASRWHDGAALTFLGGSLRLVLGTQHQEALREGDTLDLPLPPQATPRQIQDRAEAWLRDEAKRLLSQVIEQKSALAGRRAPRLALSFAARGHWVEVQDDDSLRCNWRLIEQPMAVIEQAIARAIAALPPEDKGFDLFGNSSITPAR</sequence>
<proteinExistence type="predicted"/>
<dbReference type="HOGENOM" id="CLU_1593709_0_0_4"/>
<organism evidence="2 3">
    <name type="scientific">Sulfuritalea hydrogenivorans sk43H</name>
    <dbReference type="NCBI Taxonomy" id="1223802"/>
    <lineage>
        <taxon>Bacteria</taxon>
        <taxon>Pseudomonadati</taxon>
        <taxon>Pseudomonadota</taxon>
        <taxon>Betaproteobacteria</taxon>
        <taxon>Nitrosomonadales</taxon>
        <taxon>Sterolibacteriaceae</taxon>
        <taxon>Sulfuritalea</taxon>
    </lineage>
</organism>
<evidence type="ECO:0000259" key="1">
    <source>
        <dbReference type="Pfam" id="PF01863"/>
    </source>
</evidence>
<dbReference type="Pfam" id="PF01863">
    <property type="entry name" value="YgjP-like"/>
    <property type="match status" value="1"/>
</dbReference>
<dbReference type="EMBL" id="AP012547">
    <property type="protein sequence ID" value="BAO30910.1"/>
    <property type="molecule type" value="Genomic_DNA"/>
</dbReference>
<dbReference type="InterPro" id="IPR002725">
    <property type="entry name" value="YgjP-like_metallopeptidase"/>
</dbReference>
<dbReference type="GO" id="GO:0016787">
    <property type="term" value="F:hydrolase activity"/>
    <property type="evidence" value="ECO:0007669"/>
    <property type="project" value="UniProtKB-KW"/>
</dbReference>
<accession>W0SJS2</accession>
<dbReference type="KEGG" id="shd:SUTH_03137"/>
<dbReference type="OrthoDB" id="8562077at2"/>
<feature type="domain" description="YgjP-like metallopeptidase" evidence="1">
    <location>
        <begin position="19"/>
        <end position="138"/>
    </location>
</feature>
<protein>
    <submittedName>
        <fullName evidence="2">Putative metal-dependent hydrolase</fullName>
    </submittedName>
</protein>
<dbReference type="AlphaFoldDB" id="W0SJS2"/>
<reference evidence="2 3" key="1">
    <citation type="journal article" date="2014" name="Syst. Appl. Microbiol.">
        <title>Complete genomes of freshwater sulfur oxidizers Sulfuricella denitrificans skB26 and Sulfuritalea hydrogenivorans sk43H: genetic insights into the sulfur oxidation pathway of betaproteobacteria.</title>
        <authorList>
            <person name="Watanabe T."/>
            <person name="Kojima H."/>
            <person name="Fukui M."/>
        </authorList>
    </citation>
    <scope>NUCLEOTIDE SEQUENCE [LARGE SCALE GENOMIC DNA]</scope>
    <source>
        <strain evidence="2">DSM22779</strain>
    </source>
</reference>
<evidence type="ECO:0000313" key="3">
    <source>
        <dbReference type="Proteomes" id="UP000031637"/>
    </source>
</evidence>
<keyword evidence="3" id="KW-1185">Reference proteome</keyword>
<keyword evidence="2" id="KW-0378">Hydrolase</keyword>
<dbReference type="STRING" id="1223802.SUTH_03137"/>
<name>W0SJS2_9PROT</name>
<gene>
    <name evidence="2" type="ORF">SUTH_03137</name>
</gene>